<dbReference type="GO" id="GO:0032259">
    <property type="term" value="P:methylation"/>
    <property type="evidence" value="ECO:0007669"/>
    <property type="project" value="UniProtKB-KW"/>
</dbReference>
<dbReference type="InterPro" id="IPR050390">
    <property type="entry name" value="C5-Methyltransferase"/>
</dbReference>
<dbReference type="EMBL" id="JAWWNJ010000052">
    <property type="protein sequence ID" value="KAK7015987.1"/>
    <property type="molecule type" value="Genomic_DNA"/>
</dbReference>
<evidence type="ECO:0000256" key="3">
    <source>
        <dbReference type="ARBA" id="ARBA00022679"/>
    </source>
</evidence>
<dbReference type="PANTHER" id="PTHR10629:SF52">
    <property type="entry name" value="DNA (CYTOSINE-5)-METHYLTRANSFERASE 1"/>
    <property type="match status" value="1"/>
</dbReference>
<protein>
    <recommendedName>
        <fullName evidence="1">DNA (cytosine-5-)-methyltransferase</fullName>
        <ecNumber evidence="1">2.1.1.37</ecNumber>
    </recommendedName>
</protein>
<organism evidence="5 6">
    <name type="scientific">Favolaschia claudopus</name>
    <dbReference type="NCBI Taxonomy" id="2862362"/>
    <lineage>
        <taxon>Eukaryota</taxon>
        <taxon>Fungi</taxon>
        <taxon>Dikarya</taxon>
        <taxon>Basidiomycota</taxon>
        <taxon>Agaricomycotina</taxon>
        <taxon>Agaricomycetes</taxon>
        <taxon>Agaricomycetidae</taxon>
        <taxon>Agaricales</taxon>
        <taxon>Marasmiineae</taxon>
        <taxon>Mycenaceae</taxon>
        <taxon>Favolaschia</taxon>
    </lineage>
</organism>
<comment type="caution">
    <text evidence="5">The sequence shown here is derived from an EMBL/GenBank/DDBJ whole genome shotgun (WGS) entry which is preliminary data.</text>
</comment>
<keyword evidence="3" id="KW-0808">Transferase</keyword>
<dbReference type="GO" id="GO:0003677">
    <property type="term" value="F:DNA binding"/>
    <property type="evidence" value="ECO:0007669"/>
    <property type="project" value="TreeGrafter"/>
</dbReference>
<dbReference type="GO" id="GO:0044027">
    <property type="term" value="P:negative regulation of gene expression via chromosomal CpG island methylation"/>
    <property type="evidence" value="ECO:0007669"/>
    <property type="project" value="TreeGrafter"/>
</dbReference>
<dbReference type="GO" id="GO:0003886">
    <property type="term" value="F:DNA (cytosine-5-)-methyltransferase activity"/>
    <property type="evidence" value="ECO:0007669"/>
    <property type="project" value="UniProtKB-EC"/>
</dbReference>
<dbReference type="SUPFAM" id="SSF53335">
    <property type="entry name" value="S-adenosyl-L-methionine-dependent methyltransferases"/>
    <property type="match status" value="1"/>
</dbReference>
<evidence type="ECO:0000256" key="4">
    <source>
        <dbReference type="ARBA" id="ARBA00022691"/>
    </source>
</evidence>
<dbReference type="AlphaFoldDB" id="A0AAW0AT21"/>
<dbReference type="EC" id="2.1.1.37" evidence="1"/>
<dbReference type="GO" id="GO:0005634">
    <property type="term" value="C:nucleus"/>
    <property type="evidence" value="ECO:0007669"/>
    <property type="project" value="TreeGrafter"/>
</dbReference>
<dbReference type="InterPro" id="IPR029063">
    <property type="entry name" value="SAM-dependent_MTases_sf"/>
</dbReference>
<keyword evidence="6" id="KW-1185">Reference proteome</keyword>
<dbReference type="InterPro" id="IPR001525">
    <property type="entry name" value="C5_MeTfrase"/>
</dbReference>
<keyword evidence="4" id="KW-0949">S-adenosyl-L-methionine</keyword>
<evidence type="ECO:0000313" key="5">
    <source>
        <dbReference type="EMBL" id="KAK7015987.1"/>
    </source>
</evidence>
<feature type="non-terminal residue" evidence="5">
    <location>
        <position position="1"/>
    </location>
</feature>
<accession>A0AAW0AT21</accession>
<proteinExistence type="predicted"/>
<gene>
    <name evidence="5" type="ORF">R3P38DRAFT_2543198</name>
</gene>
<dbReference type="Gene3D" id="3.40.50.150">
    <property type="entry name" value="Vaccinia Virus protein VP39"/>
    <property type="match status" value="1"/>
</dbReference>
<dbReference type="Proteomes" id="UP001362999">
    <property type="component" value="Unassembled WGS sequence"/>
</dbReference>
<dbReference type="Gene3D" id="3.90.120.10">
    <property type="entry name" value="DNA Methylase, subunit A, domain 2"/>
    <property type="match status" value="1"/>
</dbReference>
<keyword evidence="2" id="KW-0489">Methyltransferase</keyword>
<sequence>IVNAAQLGSPQNRYRVVVLAARHGLILTDLPLPTHAAQRPPNYTVSMTEESLPCAVRPSTSLSPHPGVTIQDAIGDMVGCTRPGTHLTYCLQLRNRKVPGARKQKEGAPQFDATLCRVGYEQPIEYPVAPFTSYQAGMRSNGCKTLSYHYTGGASLGVYVPAKHWAKISQKYKAPADRKKMWFARTDPNAKFHTVMTSMKPDSLGRRVLHPTQSRPFTLAEVKRAQGFYPFVNTRLSN</sequence>
<evidence type="ECO:0000313" key="6">
    <source>
        <dbReference type="Proteomes" id="UP001362999"/>
    </source>
</evidence>
<name>A0AAW0AT21_9AGAR</name>
<reference evidence="5 6" key="1">
    <citation type="journal article" date="2024" name="J Genomics">
        <title>Draft genome sequencing and assembly of Favolaschia claudopus CIRM-BRFM 2984 isolated from oak limbs.</title>
        <authorList>
            <person name="Navarro D."/>
            <person name="Drula E."/>
            <person name="Chaduli D."/>
            <person name="Cazenave R."/>
            <person name="Ahrendt S."/>
            <person name="Wang J."/>
            <person name="Lipzen A."/>
            <person name="Daum C."/>
            <person name="Barry K."/>
            <person name="Grigoriev I.V."/>
            <person name="Favel A."/>
            <person name="Rosso M.N."/>
            <person name="Martin F."/>
        </authorList>
    </citation>
    <scope>NUCLEOTIDE SEQUENCE [LARGE SCALE GENOMIC DNA]</scope>
    <source>
        <strain evidence="5 6">CIRM-BRFM 2984</strain>
    </source>
</reference>
<evidence type="ECO:0000256" key="2">
    <source>
        <dbReference type="ARBA" id="ARBA00022603"/>
    </source>
</evidence>
<dbReference type="Pfam" id="PF00145">
    <property type="entry name" value="DNA_methylase"/>
    <property type="match status" value="1"/>
</dbReference>
<dbReference type="PANTHER" id="PTHR10629">
    <property type="entry name" value="CYTOSINE-SPECIFIC METHYLTRANSFERASE"/>
    <property type="match status" value="1"/>
</dbReference>
<evidence type="ECO:0000256" key="1">
    <source>
        <dbReference type="ARBA" id="ARBA00011975"/>
    </source>
</evidence>